<dbReference type="RefSeq" id="XP_033649881.1">
    <property type="nucleotide sequence ID" value="XM_033799240.1"/>
</dbReference>
<evidence type="ECO:0000313" key="3">
    <source>
        <dbReference type="Proteomes" id="UP000800097"/>
    </source>
</evidence>
<gene>
    <name evidence="2" type="ORF">EI97DRAFT_436975</name>
</gene>
<protein>
    <submittedName>
        <fullName evidence="2">Uncharacterized protein</fullName>
    </submittedName>
</protein>
<sequence length="95" mass="10930">MRSSDCHLEGESEGTKQEQTEETGLIERDDGWVRREKTEERAEVDSQSEASYEEDSPRTARWASGSGDGRRARSPYELRRGRASQKAYHQYFEGV</sequence>
<accession>A0A6A6J7G4</accession>
<dbReference type="EMBL" id="ML986522">
    <property type="protein sequence ID" value="KAF2272342.1"/>
    <property type="molecule type" value="Genomic_DNA"/>
</dbReference>
<proteinExistence type="predicted"/>
<dbReference type="GeneID" id="54552415"/>
<keyword evidence="3" id="KW-1185">Reference proteome</keyword>
<organism evidence="2 3">
    <name type="scientific">Westerdykella ornata</name>
    <dbReference type="NCBI Taxonomy" id="318751"/>
    <lineage>
        <taxon>Eukaryota</taxon>
        <taxon>Fungi</taxon>
        <taxon>Dikarya</taxon>
        <taxon>Ascomycota</taxon>
        <taxon>Pezizomycotina</taxon>
        <taxon>Dothideomycetes</taxon>
        <taxon>Pleosporomycetidae</taxon>
        <taxon>Pleosporales</taxon>
        <taxon>Sporormiaceae</taxon>
        <taxon>Westerdykella</taxon>
    </lineage>
</organism>
<feature type="compositionally biased region" description="Basic and acidic residues" evidence="1">
    <location>
        <begin position="1"/>
        <end position="44"/>
    </location>
</feature>
<evidence type="ECO:0000256" key="1">
    <source>
        <dbReference type="SAM" id="MobiDB-lite"/>
    </source>
</evidence>
<evidence type="ECO:0000313" key="2">
    <source>
        <dbReference type="EMBL" id="KAF2272342.1"/>
    </source>
</evidence>
<dbReference type="OrthoDB" id="16041at2759"/>
<dbReference type="Proteomes" id="UP000800097">
    <property type="component" value="Unassembled WGS sequence"/>
</dbReference>
<reference evidence="2" key="1">
    <citation type="journal article" date="2020" name="Stud. Mycol.">
        <title>101 Dothideomycetes genomes: a test case for predicting lifestyles and emergence of pathogens.</title>
        <authorList>
            <person name="Haridas S."/>
            <person name="Albert R."/>
            <person name="Binder M."/>
            <person name="Bloem J."/>
            <person name="Labutti K."/>
            <person name="Salamov A."/>
            <person name="Andreopoulos B."/>
            <person name="Baker S."/>
            <person name="Barry K."/>
            <person name="Bills G."/>
            <person name="Bluhm B."/>
            <person name="Cannon C."/>
            <person name="Castanera R."/>
            <person name="Culley D."/>
            <person name="Daum C."/>
            <person name="Ezra D."/>
            <person name="Gonzalez J."/>
            <person name="Henrissat B."/>
            <person name="Kuo A."/>
            <person name="Liang C."/>
            <person name="Lipzen A."/>
            <person name="Lutzoni F."/>
            <person name="Magnuson J."/>
            <person name="Mondo S."/>
            <person name="Nolan M."/>
            <person name="Ohm R."/>
            <person name="Pangilinan J."/>
            <person name="Park H.-J."/>
            <person name="Ramirez L."/>
            <person name="Alfaro M."/>
            <person name="Sun H."/>
            <person name="Tritt A."/>
            <person name="Yoshinaga Y."/>
            <person name="Zwiers L.-H."/>
            <person name="Turgeon B."/>
            <person name="Goodwin S."/>
            <person name="Spatafora J."/>
            <person name="Crous P."/>
            <person name="Grigoriev I."/>
        </authorList>
    </citation>
    <scope>NUCLEOTIDE SEQUENCE</scope>
    <source>
        <strain evidence="2">CBS 379.55</strain>
    </source>
</reference>
<feature type="region of interest" description="Disordered" evidence="1">
    <location>
        <begin position="1"/>
        <end position="95"/>
    </location>
</feature>
<name>A0A6A6J7G4_WESOR</name>
<dbReference type="AlphaFoldDB" id="A0A6A6J7G4"/>
<feature type="compositionally biased region" description="Basic and acidic residues" evidence="1">
    <location>
        <begin position="68"/>
        <end position="80"/>
    </location>
</feature>